<name>A0A428Y9J8_KIBAR</name>
<feature type="transmembrane region" description="Helical" evidence="1">
    <location>
        <begin position="84"/>
        <end position="104"/>
    </location>
</feature>
<feature type="transmembrane region" description="Helical" evidence="1">
    <location>
        <begin position="57"/>
        <end position="78"/>
    </location>
</feature>
<comment type="caution">
    <text evidence="2">The sequence shown here is derived from an EMBL/GenBank/DDBJ whole genome shotgun (WGS) entry which is preliminary data.</text>
</comment>
<dbReference type="EMBL" id="QHKI01000098">
    <property type="protein sequence ID" value="RSM64191.1"/>
    <property type="molecule type" value="Genomic_DNA"/>
</dbReference>
<keyword evidence="1" id="KW-0812">Transmembrane</keyword>
<dbReference type="AlphaFoldDB" id="A0A428Y9J8"/>
<dbReference type="OrthoDB" id="3624913at2"/>
<dbReference type="RefSeq" id="WP_037254793.1">
    <property type="nucleotide sequence ID" value="NZ_QHKI01000098.1"/>
</dbReference>
<protein>
    <submittedName>
        <fullName evidence="2">Uncharacterized protein</fullName>
    </submittedName>
</protein>
<gene>
    <name evidence="2" type="ORF">DMH04_51600</name>
</gene>
<feature type="transmembrane region" description="Helical" evidence="1">
    <location>
        <begin position="116"/>
        <end position="138"/>
    </location>
</feature>
<evidence type="ECO:0000313" key="3">
    <source>
        <dbReference type="Proteomes" id="UP000287547"/>
    </source>
</evidence>
<reference evidence="2 3" key="1">
    <citation type="submission" date="2018-05" db="EMBL/GenBank/DDBJ databases">
        <title>Evolution of GPA BGCs.</title>
        <authorList>
            <person name="Waglechner N."/>
            <person name="Wright G.D."/>
        </authorList>
    </citation>
    <scope>NUCLEOTIDE SEQUENCE [LARGE SCALE GENOMIC DNA]</scope>
    <source>
        <strain evidence="2 3">A82846</strain>
    </source>
</reference>
<proteinExistence type="predicted"/>
<accession>A0A428Y9J8</accession>
<sequence length="230" mass="25204">MSDEPFHSRLIRQSWRLPVIAVTTVMAVFAWEEPVVAVFGALPIVIWCLLPARSARNGLITSLVLLVPVTVVLLPRALGWQDRWVPSVFEVYLFLPILTALIWAMATRGERSCLRAVGFTAFVVVGFIGAAISAIGYAEGGIARDEQGFPIPTDLRVVSDTSGCGSRCLHTVTVAGDRAADRIRDHLRSRGYTDSGRFDTEMCRVTGLILPYKVCKAVSETSPTEAIVEW</sequence>
<feature type="transmembrane region" description="Helical" evidence="1">
    <location>
        <begin position="20"/>
        <end position="50"/>
    </location>
</feature>
<keyword evidence="1" id="KW-1133">Transmembrane helix</keyword>
<organism evidence="2 3">
    <name type="scientific">Kibdelosporangium aridum</name>
    <dbReference type="NCBI Taxonomy" id="2030"/>
    <lineage>
        <taxon>Bacteria</taxon>
        <taxon>Bacillati</taxon>
        <taxon>Actinomycetota</taxon>
        <taxon>Actinomycetes</taxon>
        <taxon>Pseudonocardiales</taxon>
        <taxon>Pseudonocardiaceae</taxon>
        <taxon>Kibdelosporangium</taxon>
    </lineage>
</organism>
<evidence type="ECO:0000313" key="2">
    <source>
        <dbReference type="EMBL" id="RSM64191.1"/>
    </source>
</evidence>
<evidence type="ECO:0000256" key="1">
    <source>
        <dbReference type="SAM" id="Phobius"/>
    </source>
</evidence>
<keyword evidence="1" id="KW-0472">Membrane</keyword>
<dbReference type="Proteomes" id="UP000287547">
    <property type="component" value="Unassembled WGS sequence"/>
</dbReference>